<comment type="subcellular location">
    <subcellularLocation>
        <location evidence="1">Cell membrane</location>
        <topology evidence="1">Multi-pass membrane protein</topology>
    </subcellularLocation>
</comment>
<feature type="transmembrane region" description="Helical" evidence="7">
    <location>
        <begin position="226"/>
        <end position="244"/>
    </location>
</feature>
<dbReference type="GO" id="GO:0008381">
    <property type="term" value="F:mechanosensitive monoatomic ion channel activity"/>
    <property type="evidence" value="ECO:0007669"/>
    <property type="project" value="InterPro"/>
</dbReference>
<dbReference type="InterPro" id="IPR006685">
    <property type="entry name" value="MscS_channel_2nd"/>
</dbReference>
<accession>A0A951QB88</accession>
<evidence type="ECO:0000256" key="6">
    <source>
        <dbReference type="ARBA" id="ARBA00023136"/>
    </source>
</evidence>
<dbReference type="Gene3D" id="2.30.30.60">
    <property type="match status" value="1"/>
</dbReference>
<dbReference type="EMBL" id="JAHHHD010000013">
    <property type="protein sequence ID" value="MBW4659627.1"/>
    <property type="molecule type" value="Genomic_DNA"/>
</dbReference>
<protein>
    <submittedName>
        <fullName evidence="10">Mechanosensitive ion channel family protein</fullName>
    </submittedName>
</protein>
<keyword evidence="6 7" id="KW-0472">Membrane</keyword>
<comment type="caution">
    <text evidence="10">The sequence shown here is derived from an EMBL/GenBank/DDBJ whole genome shotgun (WGS) entry which is preliminary data.</text>
</comment>
<evidence type="ECO:0000259" key="8">
    <source>
        <dbReference type="Pfam" id="PF00924"/>
    </source>
</evidence>
<dbReference type="GO" id="GO:0005886">
    <property type="term" value="C:plasma membrane"/>
    <property type="evidence" value="ECO:0007669"/>
    <property type="project" value="UniProtKB-SubCell"/>
</dbReference>
<keyword evidence="3" id="KW-1003">Cell membrane</keyword>
<feature type="transmembrane region" description="Helical" evidence="7">
    <location>
        <begin position="157"/>
        <end position="175"/>
    </location>
</feature>
<dbReference type="InterPro" id="IPR045275">
    <property type="entry name" value="MscS_archaea/bacteria_type"/>
</dbReference>
<dbReference type="PANTHER" id="PTHR30221">
    <property type="entry name" value="SMALL-CONDUCTANCE MECHANOSENSITIVE CHANNEL"/>
    <property type="match status" value="1"/>
</dbReference>
<feature type="transmembrane region" description="Helical" evidence="7">
    <location>
        <begin position="350"/>
        <end position="375"/>
    </location>
</feature>
<comment type="similarity">
    <text evidence="2">Belongs to the MscS (TC 1.A.23) family.</text>
</comment>
<keyword evidence="5 7" id="KW-1133">Transmembrane helix</keyword>
<dbReference type="Pfam" id="PF00924">
    <property type="entry name" value="MS_channel_2nd"/>
    <property type="match status" value="1"/>
</dbReference>
<evidence type="ECO:0000256" key="3">
    <source>
        <dbReference type="ARBA" id="ARBA00022475"/>
    </source>
</evidence>
<evidence type="ECO:0000256" key="4">
    <source>
        <dbReference type="ARBA" id="ARBA00022692"/>
    </source>
</evidence>
<sequence>MANLVSSILKWYVQNGLILLVAIALIGFPAFAQEISPSGNQPSGNQIDGYPVMLNNQPIFWVRQGVADVVSAQERAKIIGDRLEQIASKNSVSVESITVDEQPDGSILKADKLTLLTIRDNDAKANNQSRQALAAEALRKIRSAIAQYREERSFKTLMINISLAALSTIALLLFLRGQHFIFGKLLSRIREAHKQDRLGLRVGTSRLLGSNATDYLLKTLIRLGKLALTLAAFYLYLPFILSQFPTTRAFSNQVFGDITYRTNQLAQSFVQYLPNLIAIVVIGFVTYYIIGFAKLAIIELGRGDAYPWFYPEWTRPTVRLVTFLIIAIACVVAGPYLPGFGSPVFQGVSLFLGALFTLGSSSAISNVVSGIILIYTRAFRVGDMIQIGDVTGEVIEKSLFVTRLINSKNVITTLPNAAVLNGSVINMSAALRQSENSLVLHTTITLGYDVPWRTVHQVLIEAAKATENILPEPRSFVLQTALNDFNVSYELNVHIDRPDIMPIIYSELYQNIQDHCNQAGIEILSPTYSALRDGNHSTIPTNYLSQNYSSPTFRINVQDSNSQESG</sequence>
<evidence type="ECO:0000256" key="2">
    <source>
        <dbReference type="ARBA" id="ARBA00008017"/>
    </source>
</evidence>
<feature type="domain" description="Mechanosensitive ion channel MscS" evidence="8">
    <location>
        <begin position="363"/>
        <end position="428"/>
    </location>
</feature>
<evidence type="ECO:0000259" key="9">
    <source>
        <dbReference type="Pfam" id="PF21082"/>
    </source>
</evidence>
<evidence type="ECO:0000313" key="11">
    <source>
        <dbReference type="Proteomes" id="UP000757435"/>
    </source>
</evidence>
<name>A0A951QB88_9CYAN</name>
<dbReference type="AlphaFoldDB" id="A0A951QB88"/>
<evidence type="ECO:0000256" key="1">
    <source>
        <dbReference type="ARBA" id="ARBA00004651"/>
    </source>
</evidence>
<feature type="transmembrane region" description="Helical" evidence="7">
    <location>
        <begin position="318"/>
        <end position="338"/>
    </location>
</feature>
<dbReference type="SUPFAM" id="SSF82689">
    <property type="entry name" value="Mechanosensitive channel protein MscS (YggB), C-terminal domain"/>
    <property type="match status" value="1"/>
</dbReference>
<evidence type="ECO:0000256" key="7">
    <source>
        <dbReference type="SAM" id="Phobius"/>
    </source>
</evidence>
<dbReference type="Gene3D" id="3.30.70.100">
    <property type="match status" value="1"/>
</dbReference>
<proteinExistence type="inferred from homology"/>
<dbReference type="Proteomes" id="UP000757435">
    <property type="component" value="Unassembled WGS sequence"/>
</dbReference>
<dbReference type="InterPro" id="IPR010920">
    <property type="entry name" value="LSM_dom_sf"/>
</dbReference>
<dbReference type="InterPro" id="IPR011066">
    <property type="entry name" value="MscS_channel_C_sf"/>
</dbReference>
<evidence type="ECO:0000313" key="10">
    <source>
        <dbReference type="EMBL" id="MBW4659627.1"/>
    </source>
</evidence>
<feature type="transmembrane region" description="Helical" evidence="7">
    <location>
        <begin position="276"/>
        <end position="297"/>
    </location>
</feature>
<dbReference type="Pfam" id="PF21082">
    <property type="entry name" value="MS_channel_3rd"/>
    <property type="match status" value="1"/>
</dbReference>
<dbReference type="PANTHER" id="PTHR30221:SF18">
    <property type="entry name" value="SLL0590 PROTEIN"/>
    <property type="match status" value="1"/>
</dbReference>
<evidence type="ECO:0000256" key="5">
    <source>
        <dbReference type="ARBA" id="ARBA00022989"/>
    </source>
</evidence>
<dbReference type="InterPro" id="IPR049278">
    <property type="entry name" value="MS_channel_C"/>
</dbReference>
<dbReference type="SUPFAM" id="SSF50182">
    <property type="entry name" value="Sm-like ribonucleoproteins"/>
    <property type="match status" value="1"/>
</dbReference>
<feature type="domain" description="Mechanosensitive ion channel MscS C-terminal" evidence="9">
    <location>
        <begin position="442"/>
        <end position="523"/>
    </location>
</feature>
<organism evidence="10 11">
    <name type="scientific">Drouetiella hepatica Uher 2000/2452</name>
    <dbReference type="NCBI Taxonomy" id="904376"/>
    <lineage>
        <taxon>Bacteria</taxon>
        <taxon>Bacillati</taxon>
        <taxon>Cyanobacteriota</taxon>
        <taxon>Cyanophyceae</taxon>
        <taxon>Oculatellales</taxon>
        <taxon>Oculatellaceae</taxon>
        <taxon>Drouetiella</taxon>
    </lineage>
</organism>
<reference evidence="10" key="1">
    <citation type="submission" date="2021-05" db="EMBL/GenBank/DDBJ databases">
        <authorList>
            <person name="Pietrasiak N."/>
            <person name="Ward R."/>
            <person name="Stajich J.E."/>
            <person name="Kurbessoian T."/>
        </authorList>
    </citation>
    <scope>NUCLEOTIDE SEQUENCE</scope>
    <source>
        <strain evidence="10">UHER 2000/2452</strain>
    </source>
</reference>
<gene>
    <name evidence="10" type="ORF">KME15_13205</name>
</gene>
<keyword evidence="4 7" id="KW-0812">Transmembrane</keyword>
<reference evidence="10" key="2">
    <citation type="journal article" date="2022" name="Microbiol. Resour. Announc.">
        <title>Metagenome Sequencing to Explore Phylogenomics of Terrestrial Cyanobacteria.</title>
        <authorList>
            <person name="Ward R.D."/>
            <person name="Stajich J.E."/>
            <person name="Johansen J.R."/>
            <person name="Huntemann M."/>
            <person name="Clum A."/>
            <person name="Foster B."/>
            <person name="Foster B."/>
            <person name="Roux S."/>
            <person name="Palaniappan K."/>
            <person name="Varghese N."/>
            <person name="Mukherjee S."/>
            <person name="Reddy T.B.K."/>
            <person name="Daum C."/>
            <person name="Copeland A."/>
            <person name="Chen I.A."/>
            <person name="Ivanova N.N."/>
            <person name="Kyrpides N.C."/>
            <person name="Shapiro N."/>
            <person name="Eloe-Fadrosh E.A."/>
            <person name="Pietrasiak N."/>
        </authorList>
    </citation>
    <scope>NUCLEOTIDE SEQUENCE</scope>
    <source>
        <strain evidence="10">UHER 2000/2452</strain>
    </source>
</reference>
<dbReference type="InterPro" id="IPR023408">
    <property type="entry name" value="MscS_beta-dom_sf"/>
</dbReference>